<organism evidence="2 3">
    <name type="scientific">Phyllosticta citriasiana</name>
    <dbReference type="NCBI Taxonomy" id="595635"/>
    <lineage>
        <taxon>Eukaryota</taxon>
        <taxon>Fungi</taxon>
        <taxon>Dikarya</taxon>
        <taxon>Ascomycota</taxon>
        <taxon>Pezizomycotina</taxon>
        <taxon>Dothideomycetes</taxon>
        <taxon>Dothideomycetes incertae sedis</taxon>
        <taxon>Botryosphaeriales</taxon>
        <taxon>Phyllostictaceae</taxon>
        <taxon>Phyllosticta</taxon>
    </lineage>
</organism>
<evidence type="ECO:0000313" key="2">
    <source>
        <dbReference type="EMBL" id="KAK7518547.1"/>
    </source>
</evidence>
<evidence type="ECO:0000313" key="3">
    <source>
        <dbReference type="Proteomes" id="UP001363622"/>
    </source>
</evidence>
<reference evidence="2 3" key="1">
    <citation type="submission" date="2024-04" db="EMBL/GenBank/DDBJ databases">
        <title>Phyllosticta paracitricarpa is synonymous to the EU quarantine fungus P. citricarpa based on phylogenomic analyses.</title>
        <authorList>
            <consortium name="Lawrence Berkeley National Laboratory"/>
            <person name="Van Ingen-Buijs V.A."/>
            <person name="Van Westerhoven A.C."/>
            <person name="Haridas S."/>
            <person name="Skiadas P."/>
            <person name="Martin F."/>
            <person name="Groenewald J.Z."/>
            <person name="Crous P.W."/>
            <person name="Seidl M.F."/>
        </authorList>
    </citation>
    <scope>NUCLEOTIDE SEQUENCE [LARGE SCALE GENOMIC DNA]</scope>
    <source>
        <strain evidence="2 3">CBS 123371</strain>
    </source>
</reference>
<name>A0ABR1KP22_9PEZI</name>
<feature type="compositionally biased region" description="Basic residues" evidence="1">
    <location>
        <begin position="1"/>
        <end position="11"/>
    </location>
</feature>
<comment type="caution">
    <text evidence="2">The sequence shown here is derived from an EMBL/GenBank/DDBJ whole genome shotgun (WGS) entry which is preliminary data.</text>
</comment>
<keyword evidence="3" id="KW-1185">Reference proteome</keyword>
<accession>A0ABR1KP22</accession>
<feature type="compositionally biased region" description="Polar residues" evidence="1">
    <location>
        <begin position="282"/>
        <end position="299"/>
    </location>
</feature>
<sequence>MKRTNTIRKKPTPAPTRTKTTQSTHGIPNMTPSTYLVEHYTPKALIGSRKAARMSLLRKIRRPLHDTSSIQAQGSSIHTSHCRSSQQMEVEVVRPQTNVTTKTMGYPPPETWLQANTGLVSRTKQSQGRKLELRHRIVARRLIHRRMRPRNFQPVALAVDQFFGLVRLQRLPTTLTNCKMTGLDKLLKRKYHRRCRRKRDPNHRSPKYRHRRQISEQMLKAEVRELRSNDSLLSRLSFHEWKGPPRFLRRRETLMMSSWHGLEEPCESEILSNCTPTCWKTKNIGNPSEQGASNRSRSQLKMRDTSTRRTAGSKARQLKTETL</sequence>
<evidence type="ECO:0000256" key="1">
    <source>
        <dbReference type="SAM" id="MobiDB-lite"/>
    </source>
</evidence>
<dbReference type="Proteomes" id="UP001363622">
    <property type="component" value="Unassembled WGS sequence"/>
</dbReference>
<feature type="compositionally biased region" description="Polar residues" evidence="1">
    <location>
        <begin position="22"/>
        <end position="33"/>
    </location>
</feature>
<gene>
    <name evidence="2" type="ORF">IWZ03DRAFT_374021</name>
</gene>
<dbReference type="EMBL" id="JBBPHU010000004">
    <property type="protein sequence ID" value="KAK7518547.1"/>
    <property type="molecule type" value="Genomic_DNA"/>
</dbReference>
<protein>
    <submittedName>
        <fullName evidence="2">Uncharacterized protein</fullName>
    </submittedName>
</protein>
<feature type="region of interest" description="Disordered" evidence="1">
    <location>
        <begin position="1"/>
        <end position="33"/>
    </location>
</feature>
<feature type="region of interest" description="Disordered" evidence="1">
    <location>
        <begin position="282"/>
        <end position="323"/>
    </location>
</feature>
<proteinExistence type="predicted"/>